<dbReference type="AlphaFoldDB" id="A0AAD5V5D1"/>
<name>A0AAD5V5D1_9APHY</name>
<dbReference type="InterPro" id="IPR051681">
    <property type="entry name" value="Ser/Thr_Kinases-Pseudokinases"/>
</dbReference>
<dbReference type="InterPro" id="IPR008266">
    <property type="entry name" value="Tyr_kinase_AS"/>
</dbReference>
<dbReference type="GO" id="GO:0004674">
    <property type="term" value="F:protein serine/threonine kinase activity"/>
    <property type="evidence" value="ECO:0007669"/>
    <property type="project" value="TreeGrafter"/>
</dbReference>
<dbReference type="Gene3D" id="1.10.510.10">
    <property type="entry name" value="Transferase(Phosphotransferase) domain 1"/>
    <property type="match status" value="1"/>
</dbReference>
<sequence>MDTPSASTARGMLSPRLPPEIFTEIINFLALPMQNGSDEDVRRARKALASCALTSRTWFNFCSNYLYAPATLHIRTLRQIREQANYLKRFACDKTTSLVVEDGHDLSPISPLVPTLLADGLPNVQALAFKNSSMGSCTLQLEDSALARLLEFRNVTDLLLEGYHFSSMTELQQICCHLPSLTSLKLSEISWEPSVGTMSQGSSQTREGFEFHGRGSQLIRLEMRRCHGSPAQALKLLFMNDGSMPTRGFQRVEGLCRPTLALNDSRALGLMLELIPWPSDATNIFSWDYDASMNACKEGLKPQPDLLVKLSPSSAEYHSPLSDTVGITSVSLAPWAEPDWKEFGKILRCLSSLSHLRISLSCTRDDPKPSDEQSRVIVQQIVQGNVGMTVPWIEVQVGDDIRWDEFIYEQGNLFQSNLSDLAFGDLHEGDFSIETTNELSRDNNSDAPSHEEYFTLGPQHIVDQFILPALRWHGYKELLFDKRGKEAQQILDAMQQLLDGPDRLCRDSISKAIVSQARPLLIRLLVRLSRESHMLPSAVFLSGVERDSQDPVCGGGFADIFKGFHRGEEVALKRLRVFQMSTNAELERSKRKFCVEAVMWRQLRHPNILPFFGVDAETFGNCYCMVSPWLKYGCAMDCLKYHEEEVQWDEETRLRQLMSWVLDIISGLCYLHSERVIHGDLRGQNILIDNHMRAKLTDFGLSKHADMNTVSWGTCSSNSVRWQPVEVHLGGRASTESDMYSFGCVCLQVGFHLLPPSVPKLTDHPKLYTGSQPFPNLQTDPMVLAAIMVKGARPLIPSHIEKMHRPLFELVRLCWQDEPELRPSARDVKGHLTDGTTSDSSPVVT</sequence>
<dbReference type="PROSITE" id="PS50011">
    <property type="entry name" value="PROTEIN_KINASE_DOM"/>
    <property type="match status" value="1"/>
</dbReference>
<dbReference type="SUPFAM" id="SSF52047">
    <property type="entry name" value="RNI-like"/>
    <property type="match status" value="1"/>
</dbReference>
<evidence type="ECO:0000313" key="3">
    <source>
        <dbReference type="EMBL" id="KAJ3486268.1"/>
    </source>
</evidence>
<dbReference type="InterPro" id="IPR011009">
    <property type="entry name" value="Kinase-like_dom_sf"/>
</dbReference>
<organism evidence="3 4">
    <name type="scientific">Meripilus lineatus</name>
    <dbReference type="NCBI Taxonomy" id="2056292"/>
    <lineage>
        <taxon>Eukaryota</taxon>
        <taxon>Fungi</taxon>
        <taxon>Dikarya</taxon>
        <taxon>Basidiomycota</taxon>
        <taxon>Agaricomycotina</taxon>
        <taxon>Agaricomycetes</taxon>
        <taxon>Polyporales</taxon>
        <taxon>Meripilaceae</taxon>
        <taxon>Meripilus</taxon>
    </lineage>
</organism>
<proteinExistence type="predicted"/>
<feature type="region of interest" description="Disordered" evidence="1">
    <location>
        <begin position="825"/>
        <end position="845"/>
    </location>
</feature>
<dbReference type="InterPro" id="IPR000719">
    <property type="entry name" value="Prot_kinase_dom"/>
</dbReference>
<dbReference type="PROSITE" id="PS00109">
    <property type="entry name" value="PROTEIN_KINASE_TYR"/>
    <property type="match status" value="1"/>
</dbReference>
<evidence type="ECO:0000313" key="4">
    <source>
        <dbReference type="Proteomes" id="UP001212997"/>
    </source>
</evidence>
<dbReference type="EMBL" id="JANAWD010000126">
    <property type="protein sequence ID" value="KAJ3486268.1"/>
    <property type="molecule type" value="Genomic_DNA"/>
</dbReference>
<dbReference type="Pfam" id="PF07714">
    <property type="entry name" value="PK_Tyr_Ser-Thr"/>
    <property type="match status" value="1"/>
</dbReference>
<dbReference type="GO" id="GO:0005524">
    <property type="term" value="F:ATP binding"/>
    <property type="evidence" value="ECO:0007669"/>
    <property type="project" value="InterPro"/>
</dbReference>
<dbReference type="SUPFAM" id="SSF56112">
    <property type="entry name" value="Protein kinase-like (PK-like)"/>
    <property type="match status" value="1"/>
</dbReference>
<feature type="domain" description="Protein kinase" evidence="2">
    <location>
        <begin position="546"/>
        <end position="834"/>
    </location>
</feature>
<dbReference type="PANTHER" id="PTHR44329">
    <property type="entry name" value="SERINE/THREONINE-PROTEIN KINASE TNNI3K-RELATED"/>
    <property type="match status" value="1"/>
</dbReference>
<comment type="caution">
    <text evidence="3">The sequence shown here is derived from an EMBL/GenBank/DDBJ whole genome shotgun (WGS) entry which is preliminary data.</text>
</comment>
<accession>A0AAD5V5D1</accession>
<dbReference type="InterPro" id="IPR001245">
    <property type="entry name" value="Ser-Thr/Tyr_kinase_cat_dom"/>
</dbReference>
<reference evidence="3" key="1">
    <citation type="submission" date="2022-07" db="EMBL/GenBank/DDBJ databases">
        <title>Genome Sequence of Physisporinus lineatus.</title>
        <authorList>
            <person name="Buettner E."/>
        </authorList>
    </citation>
    <scope>NUCLEOTIDE SEQUENCE</scope>
    <source>
        <strain evidence="3">VT162</strain>
    </source>
</reference>
<dbReference type="Proteomes" id="UP001212997">
    <property type="component" value="Unassembled WGS sequence"/>
</dbReference>
<keyword evidence="4" id="KW-1185">Reference proteome</keyword>
<evidence type="ECO:0000259" key="2">
    <source>
        <dbReference type="PROSITE" id="PS50011"/>
    </source>
</evidence>
<feature type="compositionally biased region" description="Polar residues" evidence="1">
    <location>
        <begin position="834"/>
        <end position="845"/>
    </location>
</feature>
<evidence type="ECO:0000256" key="1">
    <source>
        <dbReference type="SAM" id="MobiDB-lite"/>
    </source>
</evidence>
<protein>
    <recommendedName>
        <fullName evidence="2">Protein kinase domain-containing protein</fullName>
    </recommendedName>
</protein>
<gene>
    <name evidence="3" type="ORF">NLI96_g4348</name>
</gene>